<reference evidence="2" key="1">
    <citation type="submission" date="2022-11" db="EMBL/GenBank/DDBJ databases">
        <authorList>
            <person name="Hyden B.L."/>
            <person name="Feng K."/>
            <person name="Yates T."/>
            <person name="Jawdy S."/>
            <person name="Smart L.B."/>
            <person name="Muchero W."/>
        </authorList>
    </citation>
    <scope>NUCLEOTIDE SEQUENCE</scope>
    <source>
        <tissue evidence="2">Shoot tip</tissue>
    </source>
</reference>
<keyword evidence="3" id="KW-1185">Reference proteome</keyword>
<protein>
    <recommendedName>
        <fullName evidence="4">Secreted protein</fullName>
    </recommendedName>
</protein>
<evidence type="ECO:0000313" key="3">
    <source>
        <dbReference type="Proteomes" id="UP001151529"/>
    </source>
</evidence>
<dbReference type="EMBL" id="JAPFFL010000011">
    <property type="protein sequence ID" value="KAJ6693244.1"/>
    <property type="molecule type" value="Genomic_DNA"/>
</dbReference>
<name>A0A9Q0SX31_SALVM</name>
<evidence type="ECO:0000313" key="2">
    <source>
        <dbReference type="EMBL" id="KAJ6693244.1"/>
    </source>
</evidence>
<feature type="signal peptide" evidence="1">
    <location>
        <begin position="1"/>
        <end position="19"/>
    </location>
</feature>
<gene>
    <name evidence="2" type="ORF">OIU85_004048</name>
</gene>
<organism evidence="2 3">
    <name type="scientific">Salix viminalis</name>
    <name type="common">Common osier</name>
    <name type="synonym">Basket willow</name>
    <dbReference type="NCBI Taxonomy" id="40686"/>
    <lineage>
        <taxon>Eukaryota</taxon>
        <taxon>Viridiplantae</taxon>
        <taxon>Streptophyta</taxon>
        <taxon>Embryophyta</taxon>
        <taxon>Tracheophyta</taxon>
        <taxon>Spermatophyta</taxon>
        <taxon>Magnoliopsida</taxon>
        <taxon>eudicotyledons</taxon>
        <taxon>Gunneridae</taxon>
        <taxon>Pentapetalae</taxon>
        <taxon>rosids</taxon>
        <taxon>fabids</taxon>
        <taxon>Malpighiales</taxon>
        <taxon>Salicaceae</taxon>
        <taxon>Saliceae</taxon>
        <taxon>Salix</taxon>
    </lineage>
</organism>
<evidence type="ECO:0008006" key="4">
    <source>
        <dbReference type="Google" id="ProtNLM"/>
    </source>
</evidence>
<keyword evidence="1" id="KW-0732">Signal</keyword>
<dbReference type="Proteomes" id="UP001151529">
    <property type="component" value="Chromosome 13"/>
</dbReference>
<feature type="non-terminal residue" evidence="2">
    <location>
        <position position="1"/>
    </location>
</feature>
<feature type="chain" id="PRO_5040332408" description="Secreted protein" evidence="1">
    <location>
        <begin position="20"/>
        <end position="193"/>
    </location>
</feature>
<dbReference type="AlphaFoldDB" id="A0A9Q0SX31"/>
<reference evidence="2" key="2">
    <citation type="journal article" date="2023" name="Int. J. Mol. Sci.">
        <title>De Novo Assembly and Annotation of 11 Diverse Shrub Willow (Salix) Genomes Reveals Novel Gene Organization in Sex-Linked Regions.</title>
        <authorList>
            <person name="Hyden B."/>
            <person name="Feng K."/>
            <person name="Yates T.B."/>
            <person name="Jawdy S."/>
            <person name="Cereghino C."/>
            <person name="Smart L.B."/>
            <person name="Muchero W."/>
        </authorList>
    </citation>
    <scope>NUCLEOTIDE SEQUENCE [LARGE SCALE GENOMIC DNA]</scope>
    <source>
        <tissue evidence="2">Shoot tip</tissue>
    </source>
</reference>
<accession>A0A9Q0SX31</accession>
<comment type="caution">
    <text evidence="2">The sequence shown here is derived from an EMBL/GenBank/DDBJ whole genome shotgun (WGS) entry which is preliminary data.</text>
</comment>
<evidence type="ECO:0000256" key="1">
    <source>
        <dbReference type="SAM" id="SignalP"/>
    </source>
</evidence>
<sequence length="193" mass="21181">MLLGAVIVFVSAVTAFVSAFAVGCRSKEAASASADSILPQFYDSFDCYCSLFMYYCIFSSVTTRLLPDEAMLAIDCYLTIPDPRHVRPSPTMPRLLLSRGLIFCVRSYDTVFPDGDFGLLFVDFGSFWSLKGCAQKLKPTSPAVTAFVSAFAVGCRSKEAASASADSILPQFYDSFDCYCSLFMYYCIFSSVT</sequence>
<proteinExistence type="predicted"/>